<name>E1WYU5_HALMS</name>
<dbReference type="Gene3D" id="3.40.1280.10">
    <property type="match status" value="1"/>
</dbReference>
<dbReference type="PATRIC" id="fig|862908.3.peg.2839"/>
<evidence type="ECO:0000256" key="7">
    <source>
        <dbReference type="PIRSR" id="PIRSR029256-1"/>
    </source>
</evidence>
<keyword evidence="3 6" id="KW-0808">Transferase</keyword>
<comment type="catalytic activity">
    <reaction evidence="6">
        <text>5-carboxymethylaminomethyluridine(34) in tRNA(Leu) + S-adenosyl-L-methionine = 5-carboxymethylaminomethyl-2'-O-methyluridine(34) in tRNA(Leu) + S-adenosyl-L-homocysteine + H(+)</text>
        <dbReference type="Rhea" id="RHEA:43088"/>
        <dbReference type="Rhea" id="RHEA-COMP:10333"/>
        <dbReference type="Rhea" id="RHEA-COMP:10334"/>
        <dbReference type="ChEBI" id="CHEBI:15378"/>
        <dbReference type="ChEBI" id="CHEBI:57856"/>
        <dbReference type="ChEBI" id="CHEBI:59789"/>
        <dbReference type="ChEBI" id="CHEBI:74508"/>
        <dbReference type="ChEBI" id="CHEBI:74511"/>
        <dbReference type="EC" id="2.1.1.207"/>
    </reaction>
</comment>
<proteinExistence type="inferred from homology"/>
<evidence type="ECO:0000256" key="3">
    <source>
        <dbReference type="ARBA" id="ARBA00022679"/>
    </source>
</evidence>
<dbReference type="InterPro" id="IPR029026">
    <property type="entry name" value="tRNA_m1G_MTases_N"/>
</dbReference>
<comment type="caution">
    <text evidence="6">Lacks conserved residue(s) required for the propagation of feature annotation.</text>
</comment>
<dbReference type="EMBL" id="FQ312005">
    <property type="protein sequence ID" value="CBW27735.1"/>
    <property type="molecule type" value="Genomic_DNA"/>
</dbReference>
<accession>E1WYU5</accession>
<dbReference type="PANTHER" id="PTHR42971:SF1">
    <property type="entry name" value="TRNA (CYTIDINE(34)-2'-O)-METHYLTRANSFERASE"/>
    <property type="match status" value="1"/>
</dbReference>
<evidence type="ECO:0000256" key="6">
    <source>
        <dbReference type="HAMAP-Rule" id="MF_01885"/>
    </source>
</evidence>
<protein>
    <recommendedName>
        <fullName evidence="6">Putative tRNA (cytidine(34)-2'-O)-methyltransferase</fullName>
        <ecNumber evidence="6">2.1.1.207</ecNumber>
    </recommendedName>
    <alternativeName>
        <fullName evidence="6">tRNA (cytidine/uridine-2'-O-)-methyltransferase</fullName>
    </alternativeName>
</protein>
<dbReference type="GO" id="GO:0141102">
    <property type="term" value="F:tRNA (5-carboxymethylaminomethyluridine(34)-2'-O)-methyltransferase activity"/>
    <property type="evidence" value="ECO:0007669"/>
    <property type="project" value="RHEA"/>
</dbReference>
<dbReference type="InterPro" id="IPR016914">
    <property type="entry name" value="TrmL"/>
</dbReference>
<feature type="domain" description="tRNA/rRNA methyltransferase SpoU type" evidence="8">
    <location>
        <begin position="14"/>
        <end position="148"/>
    </location>
</feature>
<evidence type="ECO:0000256" key="4">
    <source>
        <dbReference type="ARBA" id="ARBA00022691"/>
    </source>
</evidence>
<dbReference type="KEGG" id="bmx:BMS_2970"/>
<evidence type="ECO:0000313" key="10">
    <source>
        <dbReference type="Proteomes" id="UP000008963"/>
    </source>
</evidence>
<dbReference type="CDD" id="cd18094">
    <property type="entry name" value="SpoU-like_TrmL"/>
    <property type="match status" value="1"/>
</dbReference>
<dbReference type="GO" id="GO:0002130">
    <property type="term" value="P:wobble position ribose methylation"/>
    <property type="evidence" value="ECO:0007669"/>
    <property type="project" value="TreeGrafter"/>
</dbReference>
<keyword evidence="1 6" id="KW-0963">Cytoplasm</keyword>
<keyword evidence="2 6" id="KW-0489">Methyltransferase</keyword>
<feature type="binding site" evidence="6 7">
    <location>
        <position position="113"/>
    </location>
    <ligand>
        <name>S-adenosyl-L-methionine</name>
        <dbReference type="ChEBI" id="CHEBI:59789"/>
    </ligand>
</feature>
<dbReference type="eggNOG" id="COG0219">
    <property type="taxonomic scope" value="Bacteria"/>
</dbReference>
<evidence type="ECO:0000259" key="8">
    <source>
        <dbReference type="Pfam" id="PF00588"/>
    </source>
</evidence>
<dbReference type="EC" id="2.1.1.207" evidence="6"/>
<evidence type="ECO:0000256" key="5">
    <source>
        <dbReference type="ARBA" id="ARBA00022694"/>
    </source>
</evidence>
<dbReference type="Proteomes" id="UP000008963">
    <property type="component" value="Chromosome"/>
</dbReference>
<evidence type="ECO:0000256" key="2">
    <source>
        <dbReference type="ARBA" id="ARBA00022603"/>
    </source>
</evidence>
<sequence>MGANLSLMQKPLFKIVLNAPEIPGNTGSIGRTCAALNLELILIHPLGFDISEKAVRRAGLDYWDSIKISEYRDFDHFLESEKPKEEELFFFTKSAEETIFETTITEGSYLIFGSESVGLPKDLLAKFSNRQVCFPILNKEIRSLNLASIATSAAFEGIRQLKGY</sequence>
<dbReference type="PANTHER" id="PTHR42971">
    <property type="entry name" value="TRNA (CYTIDINE(34)-2'-O)-METHYLTRANSFERASE"/>
    <property type="match status" value="1"/>
</dbReference>
<dbReference type="PIRSF" id="PIRSF029256">
    <property type="entry name" value="SpoU_TrmH_prd"/>
    <property type="match status" value="1"/>
</dbReference>
<dbReference type="HAMAP" id="MF_01885">
    <property type="entry name" value="tRNA_methyltr_TrmL"/>
    <property type="match status" value="1"/>
</dbReference>
<dbReference type="GO" id="GO:0003723">
    <property type="term" value="F:RNA binding"/>
    <property type="evidence" value="ECO:0007669"/>
    <property type="project" value="InterPro"/>
</dbReference>
<comment type="function">
    <text evidence="6">Could methylate the ribose at the nucleotide 34 wobble position in tRNA.</text>
</comment>
<evidence type="ECO:0000313" key="9">
    <source>
        <dbReference type="EMBL" id="CBW27735.1"/>
    </source>
</evidence>
<comment type="subcellular location">
    <subcellularLocation>
        <location evidence="6">Cytoplasm</location>
    </subcellularLocation>
</comment>
<dbReference type="STRING" id="862908.BMS_2970"/>
<dbReference type="InterPro" id="IPR029028">
    <property type="entry name" value="Alpha/beta_knot_MTases"/>
</dbReference>
<comment type="catalytic activity">
    <reaction evidence="6">
        <text>cytidine(34) in tRNA + S-adenosyl-L-methionine = 2'-O-methylcytidine(34) in tRNA + S-adenosyl-L-homocysteine + H(+)</text>
        <dbReference type="Rhea" id="RHEA:43084"/>
        <dbReference type="Rhea" id="RHEA-COMP:10331"/>
        <dbReference type="Rhea" id="RHEA-COMP:10332"/>
        <dbReference type="ChEBI" id="CHEBI:15378"/>
        <dbReference type="ChEBI" id="CHEBI:57856"/>
        <dbReference type="ChEBI" id="CHEBI:59789"/>
        <dbReference type="ChEBI" id="CHEBI:74495"/>
        <dbReference type="ChEBI" id="CHEBI:82748"/>
        <dbReference type="EC" id="2.1.1.207"/>
    </reaction>
</comment>
<dbReference type="InterPro" id="IPR001537">
    <property type="entry name" value="SpoU_MeTrfase"/>
</dbReference>
<dbReference type="SUPFAM" id="SSF75217">
    <property type="entry name" value="alpha/beta knot"/>
    <property type="match status" value="1"/>
</dbReference>
<dbReference type="Pfam" id="PF00588">
    <property type="entry name" value="SpoU_methylase"/>
    <property type="match status" value="1"/>
</dbReference>
<reference evidence="10" key="1">
    <citation type="journal article" date="2013" name="ISME J.">
        <title>A small predatory core genome in the divergent marine Bacteriovorax marinus SJ and the terrestrial Bdellovibrio bacteriovorus.</title>
        <authorList>
            <person name="Crossman L.C."/>
            <person name="Chen H."/>
            <person name="Cerdeno-Tarraga A.M."/>
            <person name="Brooks K."/>
            <person name="Quail M.A."/>
            <person name="Pineiro S.A."/>
            <person name="Hobley L."/>
            <person name="Sockett R.E."/>
            <person name="Bentley S.D."/>
            <person name="Parkhill J."/>
            <person name="Williams H.N."/>
            <person name="Stine O.C."/>
        </authorList>
    </citation>
    <scope>NUCLEOTIDE SEQUENCE [LARGE SCALE GENOMIC DNA]</scope>
    <source>
        <strain evidence="10">ATCC BAA-682 / DSM 15412 / SJ</strain>
    </source>
</reference>
<keyword evidence="5 6" id="KW-0819">tRNA processing</keyword>
<keyword evidence="4 6" id="KW-0949">S-adenosyl-L-methionine</keyword>
<gene>
    <name evidence="9" type="ordered locus">BMS_2970</name>
</gene>
<dbReference type="AlphaFoldDB" id="E1WYU5"/>
<dbReference type="HOGENOM" id="CLU_110125_0_0_7"/>
<feature type="binding site" evidence="6 7">
    <location>
        <position position="143"/>
    </location>
    <ligand>
        <name>S-adenosyl-L-methionine</name>
        <dbReference type="ChEBI" id="CHEBI:59789"/>
    </ligand>
</feature>
<organism evidence="9 10">
    <name type="scientific">Halobacteriovorax marinus (strain ATCC BAA-682 / DSM 15412 / SJ)</name>
    <name type="common">Bacteriovorax marinus</name>
    <dbReference type="NCBI Taxonomy" id="862908"/>
    <lineage>
        <taxon>Bacteria</taxon>
        <taxon>Pseudomonadati</taxon>
        <taxon>Bdellovibrionota</taxon>
        <taxon>Bacteriovoracia</taxon>
        <taxon>Bacteriovoracales</taxon>
        <taxon>Halobacteriovoraceae</taxon>
        <taxon>Halobacteriovorax</taxon>
    </lineage>
</organism>
<comment type="similarity">
    <text evidence="6">Belongs to the class IV-like SAM-binding methyltransferase superfamily. RNA methyltransferase TrmH family. TrmL subfamily.</text>
</comment>
<dbReference type="GO" id="GO:0141098">
    <property type="term" value="F:tRNA (cytidine(34)-2'-O)-methyltransferase activity"/>
    <property type="evidence" value="ECO:0007669"/>
    <property type="project" value="RHEA"/>
</dbReference>
<evidence type="ECO:0000256" key="1">
    <source>
        <dbReference type="ARBA" id="ARBA00022490"/>
    </source>
</evidence>
<keyword evidence="10" id="KW-1185">Reference proteome</keyword>
<dbReference type="GO" id="GO:0005737">
    <property type="term" value="C:cytoplasm"/>
    <property type="evidence" value="ECO:0007669"/>
    <property type="project" value="UniProtKB-SubCell"/>
</dbReference>